<organism evidence="2 3">
    <name type="scientific">Spiroplasma clarkii</name>
    <dbReference type="NCBI Taxonomy" id="2139"/>
    <lineage>
        <taxon>Bacteria</taxon>
        <taxon>Bacillati</taxon>
        <taxon>Mycoplasmatota</taxon>
        <taxon>Mollicutes</taxon>
        <taxon>Entomoplasmatales</taxon>
        <taxon>Spiroplasmataceae</taxon>
        <taxon>Spiroplasma</taxon>
    </lineage>
</organism>
<accession>A0A2K8KLS3</accession>
<dbReference type="Proteomes" id="UP000231179">
    <property type="component" value="Chromosome"/>
</dbReference>
<comment type="similarity">
    <text evidence="1">Belongs to the ROK (NagC/XylR) family.</text>
</comment>
<evidence type="ECO:0000313" key="2">
    <source>
        <dbReference type="EMBL" id="ATX70444.1"/>
    </source>
</evidence>
<dbReference type="AlphaFoldDB" id="A0A2K8KLS3"/>
<name>A0A2K8KLS3_9MOLU</name>
<dbReference type="Gene3D" id="3.30.420.40">
    <property type="match status" value="2"/>
</dbReference>
<dbReference type="InterPro" id="IPR043129">
    <property type="entry name" value="ATPase_NBD"/>
</dbReference>
<dbReference type="InterPro" id="IPR000600">
    <property type="entry name" value="ROK"/>
</dbReference>
<dbReference type="Gene3D" id="1.10.10.10">
    <property type="entry name" value="Winged helix-like DNA-binding domain superfamily/Winged helix DNA-binding domain"/>
    <property type="match status" value="1"/>
</dbReference>
<evidence type="ECO:0000313" key="3">
    <source>
        <dbReference type="Proteomes" id="UP000231179"/>
    </source>
</evidence>
<protein>
    <submittedName>
        <fullName evidence="2">ROK family transcriptional regulator</fullName>
    </submittedName>
</protein>
<proteinExistence type="inferred from homology"/>
<dbReference type="SUPFAM" id="SSF53067">
    <property type="entry name" value="Actin-like ATPase domain"/>
    <property type="match status" value="1"/>
</dbReference>
<sequence length="389" mass="43547">MSFIKIDKQKMRQNNKSIVIEELLKNKVISRAKLCKETNLNKATMTELIKELIDQNLVIETGMGFSNTQGGRKPVLLELNKNRGIIIAIEIDFNKILFSIHLLNGEIVLFESKKQMVDKDTIIQEILKIIEVVKTQTEFRDHEIIGMCIAVHGIVKNNKLEFSPKYNLDQVDIVAELKKTYSFPILIENEANAAAIAESTFKNETENLVNLNINSGIGAGIFMNNKLLKGSNGFAGEIGHSIYQPDGLKCICGNQGCVELYASTKALEDKILTVQNKTELDYSTIHDEFKNNSKVNEIITEGARILSIVANNIIVLLSPDLLILNGTLLRSIPEMLDMVKANIKYQYLNNTTIISSGLGERSVLYGCCAIVIKKFLNIKKAHLYISEKI</sequence>
<dbReference type="PROSITE" id="PS01125">
    <property type="entry name" value="ROK"/>
    <property type="match status" value="1"/>
</dbReference>
<reference evidence="2 3" key="1">
    <citation type="submission" date="2017-11" db="EMBL/GenBank/DDBJ databases">
        <title>Complete genome sequence of Spiroplasma clarkii CN-5 (DSM 19994).</title>
        <authorList>
            <person name="Tsai Y.-M."/>
            <person name="Chang A."/>
            <person name="Lo W.-S."/>
            <person name="Kuo C.-H."/>
        </authorList>
    </citation>
    <scope>NUCLEOTIDE SEQUENCE [LARGE SCALE GENOMIC DNA]</scope>
    <source>
        <strain evidence="2 3">CN-5</strain>
    </source>
</reference>
<gene>
    <name evidence="2" type="ORF">SCLAR_v1c01090</name>
</gene>
<dbReference type="EMBL" id="CP024870">
    <property type="protein sequence ID" value="ATX70444.1"/>
    <property type="molecule type" value="Genomic_DNA"/>
</dbReference>
<dbReference type="InterPro" id="IPR036390">
    <property type="entry name" value="WH_DNA-bd_sf"/>
</dbReference>
<dbReference type="Pfam" id="PF00480">
    <property type="entry name" value="ROK"/>
    <property type="match status" value="1"/>
</dbReference>
<dbReference type="InterPro" id="IPR036388">
    <property type="entry name" value="WH-like_DNA-bd_sf"/>
</dbReference>
<keyword evidence="3" id="KW-1185">Reference proteome</keyword>
<evidence type="ECO:0000256" key="1">
    <source>
        <dbReference type="ARBA" id="ARBA00006479"/>
    </source>
</evidence>
<dbReference type="InterPro" id="IPR049874">
    <property type="entry name" value="ROK_cs"/>
</dbReference>
<dbReference type="SUPFAM" id="SSF46785">
    <property type="entry name" value="Winged helix' DNA-binding domain"/>
    <property type="match status" value="1"/>
</dbReference>
<dbReference type="PANTHER" id="PTHR18964:SF149">
    <property type="entry name" value="BIFUNCTIONAL UDP-N-ACETYLGLUCOSAMINE 2-EPIMERASE_N-ACETYLMANNOSAMINE KINASE"/>
    <property type="match status" value="1"/>
</dbReference>
<dbReference type="PANTHER" id="PTHR18964">
    <property type="entry name" value="ROK (REPRESSOR, ORF, KINASE) FAMILY"/>
    <property type="match status" value="1"/>
</dbReference>